<dbReference type="NCBIfam" id="TIGR00353">
    <property type="entry name" value="nrfE"/>
    <property type="match status" value="1"/>
</dbReference>
<feature type="transmembrane region" description="Helical" evidence="10">
    <location>
        <begin position="357"/>
        <end position="379"/>
    </location>
</feature>
<dbReference type="InterPro" id="IPR002541">
    <property type="entry name" value="Cyt_c_assembly"/>
</dbReference>
<dbReference type="AlphaFoldDB" id="A0A318MWJ9"/>
<dbReference type="PRINTS" id="PR01410">
    <property type="entry name" value="CCBIOGENESIS"/>
</dbReference>
<evidence type="ECO:0000259" key="12">
    <source>
        <dbReference type="Pfam" id="PF16327"/>
    </source>
</evidence>
<feature type="transmembrane region" description="Helical" evidence="10">
    <location>
        <begin position="497"/>
        <end position="518"/>
    </location>
</feature>
<keyword evidence="4" id="KW-0997">Cell inner membrane</keyword>
<feature type="transmembrane region" description="Helical" evidence="10">
    <location>
        <begin position="180"/>
        <end position="200"/>
    </location>
</feature>
<keyword evidence="14" id="KW-1185">Reference proteome</keyword>
<evidence type="ECO:0000256" key="8">
    <source>
        <dbReference type="ARBA" id="ARBA00023136"/>
    </source>
</evidence>
<feature type="domain" description="Cytochrome c-type biogenesis protein CcmF C-terminal" evidence="12">
    <location>
        <begin position="320"/>
        <end position="645"/>
    </location>
</feature>
<evidence type="ECO:0000256" key="3">
    <source>
        <dbReference type="ARBA" id="ARBA00022475"/>
    </source>
</evidence>
<feature type="domain" description="Cytochrome c assembly protein" evidence="11">
    <location>
        <begin position="94"/>
        <end position="300"/>
    </location>
</feature>
<dbReference type="GO" id="GO:0015232">
    <property type="term" value="F:heme transmembrane transporter activity"/>
    <property type="evidence" value="ECO:0007669"/>
    <property type="project" value="InterPro"/>
</dbReference>
<evidence type="ECO:0000256" key="2">
    <source>
        <dbReference type="ARBA" id="ARBA00009186"/>
    </source>
</evidence>
<dbReference type="InterPro" id="IPR032523">
    <property type="entry name" value="CcmF_C"/>
</dbReference>
<evidence type="ECO:0000259" key="11">
    <source>
        <dbReference type="Pfam" id="PF01578"/>
    </source>
</evidence>
<feature type="transmembrane region" description="Helical" evidence="10">
    <location>
        <begin position="101"/>
        <end position="118"/>
    </location>
</feature>
<evidence type="ECO:0000256" key="7">
    <source>
        <dbReference type="ARBA" id="ARBA00022989"/>
    </source>
</evidence>
<dbReference type="GO" id="GO:0017004">
    <property type="term" value="P:cytochrome complex assembly"/>
    <property type="evidence" value="ECO:0007669"/>
    <property type="project" value="UniProtKB-KW"/>
</dbReference>
<name>A0A318MWJ9_9PROT</name>
<evidence type="ECO:0000256" key="1">
    <source>
        <dbReference type="ARBA" id="ARBA00004429"/>
    </source>
</evidence>
<dbReference type="RefSeq" id="WP_110438765.1">
    <property type="nucleotide sequence ID" value="NZ_CP046393.1"/>
</dbReference>
<evidence type="ECO:0000256" key="9">
    <source>
        <dbReference type="ARBA" id="ARBA00037230"/>
    </source>
</evidence>
<feature type="transmembrane region" description="Helical" evidence="10">
    <location>
        <begin position="12"/>
        <end position="31"/>
    </location>
</feature>
<feature type="transmembrane region" description="Helical" evidence="10">
    <location>
        <begin position="130"/>
        <end position="153"/>
    </location>
</feature>
<dbReference type="InterPro" id="IPR003568">
    <property type="entry name" value="Cyt_c_biogenesis_CcmF"/>
</dbReference>
<organism evidence="13 14">
    <name type="scientific">Commensalibacter melissae</name>
    <dbReference type="NCBI Taxonomy" id="2070537"/>
    <lineage>
        <taxon>Bacteria</taxon>
        <taxon>Pseudomonadati</taxon>
        <taxon>Pseudomonadota</taxon>
        <taxon>Alphaproteobacteria</taxon>
        <taxon>Acetobacterales</taxon>
        <taxon>Acetobacteraceae</taxon>
    </lineage>
</organism>
<feature type="transmembrane region" description="Helical" evidence="10">
    <location>
        <begin position="454"/>
        <end position="477"/>
    </location>
</feature>
<feature type="transmembrane region" description="Helical" evidence="10">
    <location>
        <begin position="212"/>
        <end position="233"/>
    </location>
</feature>
<evidence type="ECO:0000256" key="6">
    <source>
        <dbReference type="ARBA" id="ARBA00022748"/>
    </source>
</evidence>
<keyword evidence="6" id="KW-0201">Cytochrome c-type biogenesis</keyword>
<evidence type="ECO:0000313" key="13">
    <source>
        <dbReference type="EMBL" id="PXZ00623.1"/>
    </source>
</evidence>
<feature type="transmembrane region" description="Helical" evidence="10">
    <location>
        <begin position="627"/>
        <end position="648"/>
    </location>
</feature>
<feature type="transmembrane region" description="Helical" evidence="10">
    <location>
        <begin position="253"/>
        <end position="271"/>
    </location>
</feature>
<keyword evidence="8 10" id="KW-0472">Membrane</keyword>
<dbReference type="NCBIfam" id="NF007691">
    <property type="entry name" value="PRK10369.1"/>
    <property type="match status" value="1"/>
</dbReference>
<evidence type="ECO:0000256" key="10">
    <source>
        <dbReference type="SAM" id="Phobius"/>
    </source>
</evidence>
<comment type="subcellular location">
    <subcellularLocation>
        <location evidence="1">Cell inner membrane</location>
        <topology evidence="1">Multi-pass membrane protein</topology>
    </subcellularLocation>
</comment>
<dbReference type="PANTHER" id="PTHR43653">
    <property type="entry name" value="CYTOCHROME C ASSEMBLY PROTEIN-RELATED"/>
    <property type="match status" value="1"/>
</dbReference>
<dbReference type="Pfam" id="PF16327">
    <property type="entry name" value="CcmF_C"/>
    <property type="match status" value="1"/>
</dbReference>
<feature type="transmembrane region" description="Helical" evidence="10">
    <location>
        <begin position="399"/>
        <end position="418"/>
    </location>
</feature>
<keyword evidence="7 10" id="KW-1133">Transmembrane helix</keyword>
<dbReference type="Proteomes" id="UP000247565">
    <property type="component" value="Unassembled WGS sequence"/>
</dbReference>
<feature type="transmembrane region" description="Helical" evidence="10">
    <location>
        <begin position="430"/>
        <end position="448"/>
    </location>
</feature>
<dbReference type="GO" id="GO:0020037">
    <property type="term" value="F:heme binding"/>
    <property type="evidence" value="ECO:0007669"/>
    <property type="project" value="InterPro"/>
</dbReference>
<feature type="transmembrane region" description="Helical" evidence="10">
    <location>
        <begin position="278"/>
        <end position="297"/>
    </location>
</feature>
<evidence type="ECO:0000256" key="5">
    <source>
        <dbReference type="ARBA" id="ARBA00022692"/>
    </source>
</evidence>
<comment type="caution">
    <text evidence="13">The sequence shown here is derived from an EMBL/GenBank/DDBJ whole genome shotgun (WGS) entry which is preliminary data.</text>
</comment>
<protein>
    <submittedName>
        <fullName evidence="13">C-type cytochrome biogenesis protein CcmF</fullName>
    </submittedName>
</protein>
<accession>A0A318MWJ9</accession>
<feature type="transmembrane region" description="Helical" evidence="10">
    <location>
        <begin position="43"/>
        <end position="67"/>
    </location>
</feature>
<comment type="similarity">
    <text evidence="2">Belongs to the CcmF/CycK/Ccl1/NrfE/CcsA family.</text>
</comment>
<evidence type="ECO:0000313" key="14">
    <source>
        <dbReference type="Proteomes" id="UP000247565"/>
    </source>
</evidence>
<comment type="function">
    <text evidence="9">Required for the biogenesis of c-type cytochromes. Possible subunit of a heme lyase.</text>
</comment>
<dbReference type="PANTHER" id="PTHR43653:SF1">
    <property type="entry name" value="CYTOCHROME C-TYPE BIOGENESIS PROTEIN CCMF"/>
    <property type="match status" value="1"/>
</dbReference>
<sequence length="664" mass="73837">MFSILLSPELGHFALALACCLAGAQFVLPLLGNKKYNFHLMNLASPLAWGQFFTLLITFICLVTAALNNDFSVQNILQNSASDKPILYKVTGIWGNHEGSILLWAFILSFFGVLFSSFSHHLPFSLRIKIIAILGGCAAGFELFCLITSNPFLRIWPAPMEGQGMNPLLQDPGLAFHPPILYTGYVGFSIPFAFAVAALMEKRVDAAWGRWIRPWVITAWIFLTAGIAIGSWWSYYVLGWGGYWFWDPVENAALIPWLTGTALLHSALIVEKREALKAWTIFLSIITFSLALCGTFLVRSGILNSVHAFASDPTRGIFILVLLTIICGGALVLFAWQAPLLLFTALFAPLSREGSIILNNILFCSLAAIILVGTLYPPVLQMIDGETISVGKPFFDKTFIPPALIAIFFMAFAPWLAFKKAKIKNLLRPLSIMGIITIIIVIVSFIYLHRFLPAIATGVSFWVIMGALADFSGKLSLFHTSFKNNISRMKNLPRSFYAAYIAHIGVAVTLLGIVGMAYSQQKIVEVPIGTTLHLAGYEWTLESVQKRNGPNYQSEEAVLKISRHNKTICWMFPARHFFPRQQQVITDVAIHTNFIADLYAVLGDNRNNHDKASVYVLRLHFNPLAPWIWIGGFIMILGGIITLIDLCANKNNKKFSMQNMEQSS</sequence>
<keyword evidence="5 10" id="KW-0812">Transmembrane</keyword>
<gene>
    <name evidence="13" type="ORF">DK869_04255</name>
</gene>
<dbReference type="EMBL" id="QGLT01000002">
    <property type="protein sequence ID" value="PXZ00623.1"/>
    <property type="molecule type" value="Genomic_DNA"/>
</dbReference>
<dbReference type="Pfam" id="PF01578">
    <property type="entry name" value="Cytochrom_C_asm"/>
    <property type="match status" value="1"/>
</dbReference>
<feature type="transmembrane region" description="Helical" evidence="10">
    <location>
        <begin position="317"/>
        <end position="336"/>
    </location>
</feature>
<proteinExistence type="inferred from homology"/>
<dbReference type="OrthoDB" id="9761451at2"/>
<dbReference type="GO" id="GO:0005886">
    <property type="term" value="C:plasma membrane"/>
    <property type="evidence" value="ECO:0007669"/>
    <property type="project" value="UniProtKB-SubCell"/>
</dbReference>
<keyword evidence="3" id="KW-1003">Cell membrane</keyword>
<reference evidence="13 14" key="1">
    <citation type="submission" date="2018-05" db="EMBL/GenBank/DDBJ databases">
        <title>Reference genomes for bee gut microbiota database.</title>
        <authorList>
            <person name="Ellegaard K.M."/>
        </authorList>
    </citation>
    <scope>NUCLEOTIDE SEQUENCE [LARGE SCALE GENOMIC DNA]</scope>
    <source>
        <strain evidence="13 14">ESL0284</strain>
    </source>
</reference>
<evidence type="ECO:0000256" key="4">
    <source>
        <dbReference type="ARBA" id="ARBA00022519"/>
    </source>
</evidence>
<dbReference type="PRINTS" id="PR01411">
    <property type="entry name" value="CCMFBIOGNSIS"/>
</dbReference>
<dbReference type="InterPro" id="IPR003567">
    <property type="entry name" value="Cyt_c_biogenesis"/>
</dbReference>